<dbReference type="GO" id="GO:0022904">
    <property type="term" value="P:respiratory electron transport chain"/>
    <property type="evidence" value="ECO:0007669"/>
    <property type="project" value="InterPro"/>
</dbReference>
<dbReference type="Pfam" id="PF01292">
    <property type="entry name" value="Ni_hydr_CYTB"/>
    <property type="match status" value="1"/>
</dbReference>
<keyword evidence="9" id="KW-1185">Reference proteome</keyword>
<name>A0A1Y6EZI3_9GAMM</name>
<feature type="transmembrane region" description="Helical" evidence="6">
    <location>
        <begin position="194"/>
        <end position="211"/>
    </location>
</feature>
<organism evidence="8 9">
    <name type="scientific">Pseudidiomarina planktonica</name>
    <dbReference type="NCBI Taxonomy" id="1323738"/>
    <lineage>
        <taxon>Bacteria</taxon>
        <taxon>Pseudomonadati</taxon>
        <taxon>Pseudomonadota</taxon>
        <taxon>Gammaproteobacteria</taxon>
        <taxon>Alteromonadales</taxon>
        <taxon>Idiomarinaceae</taxon>
        <taxon>Pseudidiomarina</taxon>
    </lineage>
</organism>
<proteinExistence type="predicted"/>
<dbReference type="GO" id="GO:0005886">
    <property type="term" value="C:plasma membrane"/>
    <property type="evidence" value="ECO:0007669"/>
    <property type="project" value="UniProtKB-SubCell"/>
</dbReference>
<comment type="subcellular location">
    <subcellularLocation>
        <location evidence="1">Cell membrane</location>
        <topology evidence="1">Multi-pass membrane protein</topology>
    </subcellularLocation>
</comment>
<feature type="domain" description="Cytochrome b561 bacterial/Ni-hydrogenase" evidence="7">
    <location>
        <begin position="9"/>
        <end position="180"/>
    </location>
</feature>
<dbReference type="InterPro" id="IPR051542">
    <property type="entry name" value="Hydrogenase_cytochrome"/>
</dbReference>
<dbReference type="EMBL" id="FXWH01000001">
    <property type="protein sequence ID" value="SMQ67666.1"/>
    <property type="molecule type" value="Genomic_DNA"/>
</dbReference>
<keyword evidence="4 6" id="KW-1133">Transmembrane helix</keyword>
<keyword evidence="5 6" id="KW-0472">Membrane</keyword>
<dbReference type="InterPro" id="IPR011577">
    <property type="entry name" value="Cyt_b561_bac/Ni-Hgenase"/>
</dbReference>
<dbReference type="InterPro" id="IPR016174">
    <property type="entry name" value="Di-haem_cyt_TM"/>
</dbReference>
<dbReference type="SUPFAM" id="SSF81342">
    <property type="entry name" value="Transmembrane di-heme cytochromes"/>
    <property type="match status" value="1"/>
</dbReference>
<sequence length="212" mass="24203">MASTRIKIWDSFIRIYHWLMVVLIPALWWTAEEGYMERHQQLAVLLGSLLITRIGWGIWGSESARFSQFVRHPQHAFQHFRELRHGQYQPGRTHNPAGGWFVLVLLLLVLMQFSSGLFASDDIFFDGPLHALVAADTGDLITDLHKLNFNFILAAVGLHVLAILVYRWRGVKLLEAMLHGYVESHKPAPELRHGIIALIVAVVLTGALWWLL</sequence>
<feature type="transmembrane region" description="Helical" evidence="6">
    <location>
        <begin position="12"/>
        <end position="30"/>
    </location>
</feature>
<evidence type="ECO:0000313" key="8">
    <source>
        <dbReference type="EMBL" id="SMQ67666.1"/>
    </source>
</evidence>
<dbReference type="GO" id="GO:0020037">
    <property type="term" value="F:heme binding"/>
    <property type="evidence" value="ECO:0007669"/>
    <property type="project" value="TreeGrafter"/>
</dbReference>
<keyword evidence="2" id="KW-1003">Cell membrane</keyword>
<dbReference type="RefSeq" id="WP_234996286.1">
    <property type="nucleotide sequence ID" value="NZ_FXWH01000001.1"/>
</dbReference>
<evidence type="ECO:0000259" key="7">
    <source>
        <dbReference type="Pfam" id="PF01292"/>
    </source>
</evidence>
<feature type="transmembrane region" description="Helical" evidence="6">
    <location>
        <begin position="149"/>
        <end position="168"/>
    </location>
</feature>
<dbReference type="Proteomes" id="UP000194450">
    <property type="component" value="Unassembled WGS sequence"/>
</dbReference>
<keyword evidence="3 6" id="KW-0812">Transmembrane</keyword>
<evidence type="ECO:0000256" key="1">
    <source>
        <dbReference type="ARBA" id="ARBA00004651"/>
    </source>
</evidence>
<feature type="transmembrane region" description="Helical" evidence="6">
    <location>
        <begin position="97"/>
        <end position="119"/>
    </location>
</feature>
<evidence type="ECO:0000256" key="3">
    <source>
        <dbReference type="ARBA" id="ARBA00022692"/>
    </source>
</evidence>
<accession>A0A1Y6EZI3</accession>
<evidence type="ECO:0000256" key="6">
    <source>
        <dbReference type="SAM" id="Phobius"/>
    </source>
</evidence>
<gene>
    <name evidence="8" type="ORF">SAMN06297229_1611</name>
</gene>
<protein>
    <submittedName>
        <fullName evidence="8">Cytochrome b</fullName>
    </submittedName>
</protein>
<dbReference type="GO" id="GO:0009055">
    <property type="term" value="F:electron transfer activity"/>
    <property type="evidence" value="ECO:0007669"/>
    <property type="project" value="InterPro"/>
</dbReference>
<evidence type="ECO:0000256" key="4">
    <source>
        <dbReference type="ARBA" id="ARBA00022989"/>
    </source>
</evidence>
<evidence type="ECO:0000256" key="2">
    <source>
        <dbReference type="ARBA" id="ARBA00022475"/>
    </source>
</evidence>
<evidence type="ECO:0000313" key="9">
    <source>
        <dbReference type="Proteomes" id="UP000194450"/>
    </source>
</evidence>
<dbReference type="PANTHER" id="PTHR30485">
    <property type="entry name" value="NI/FE-HYDROGENASE 1 B-TYPE CYTOCHROME SUBUNIT"/>
    <property type="match status" value="1"/>
</dbReference>
<evidence type="ECO:0000256" key="5">
    <source>
        <dbReference type="ARBA" id="ARBA00023136"/>
    </source>
</evidence>
<dbReference type="Gene3D" id="1.20.950.20">
    <property type="entry name" value="Transmembrane di-heme cytochromes, Chain C"/>
    <property type="match status" value="1"/>
</dbReference>
<feature type="transmembrane region" description="Helical" evidence="6">
    <location>
        <begin position="42"/>
        <end position="59"/>
    </location>
</feature>
<dbReference type="PANTHER" id="PTHR30485:SF2">
    <property type="entry name" value="BLL0597 PROTEIN"/>
    <property type="match status" value="1"/>
</dbReference>
<reference evidence="9" key="1">
    <citation type="submission" date="2017-04" db="EMBL/GenBank/DDBJ databases">
        <authorList>
            <person name="Varghese N."/>
            <person name="Submissions S."/>
        </authorList>
    </citation>
    <scope>NUCLEOTIDE SEQUENCE [LARGE SCALE GENOMIC DNA]</scope>
</reference>
<dbReference type="AlphaFoldDB" id="A0A1Y6EZI3"/>